<evidence type="ECO:0000313" key="2">
    <source>
        <dbReference type="EMBL" id="GEZ58077.1"/>
    </source>
</evidence>
<sequence length="126" mass="14185">MLEEPPTKKPKSPEEPTPSMPEVPISPAVISPPSSSTRQKTLGQKRLHKTRSTLPTFDLDAPAQTFLMVVVDEDTNDEEYVDEVWSAVVRWEIISTPLGDINALYRIDGSTKNFTTLRQILHLVDR</sequence>
<dbReference type="EMBL" id="BKCJ010296432">
    <property type="protein sequence ID" value="GEZ58077.1"/>
    <property type="molecule type" value="Genomic_DNA"/>
</dbReference>
<reference evidence="2" key="1">
    <citation type="journal article" date="2019" name="Sci. Rep.">
        <title>Draft genome of Tanacetum cinerariifolium, the natural source of mosquito coil.</title>
        <authorList>
            <person name="Yamashiro T."/>
            <person name="Shiraishi A."/>
            <person name="Satake H."/>
            <person name="Nakayama K."/>
        </authorList>
    </citation>
    <scope>NUCLEOTIDE SEQUENCE</scope>
</reference>
<accession>A0A699IKK5</accession>
<dbReference type="AlphaFoldDB" id="A0A699IKK5"/>
<name>A0A699IKK5_TANCI</name>
<feature type="compositionally biased region" description="Basic and acidic residues" evidence="1">
    <location>
        <begin position="1"/>
        <end position="14"/>
    </location>
</feature>
<feature type="compositionally biased region" description="Low complexity" evidence="1">
    <location>
        <begin position="22"/>
        <end position="36"/>
    </location>
</feature>
<comment type="caution">
    <text evidence="2">The sequence shown here is derived from an EMBL/GenBank/DDBJ whole genome shotgun (WGS) entry which is preliminary data.</text>
</comment>
<gene>
    <name evidence="2" type="ORF">Tci_530050</name>
</gene>
<organism evidence="2">
    <name type="scientific">Tanacetum cinerariifolium</name>
    <name type="common">Dalmatian daisy</name>
    <name type="synonym">Chrysanthemum cinerariifolium</name>
    <dbReference type="NCBI Taxonomy" id="118510"/>
    <lineage>
        <taxon>Eukaryota</taxon>
        <taxon>Viridiplantae</taxon>
        <taxon>Streptophyta</taxon>
        <taxon>Embryophyta</taxon>
        <taxon>Tracheophyta</taxon>
        <taxon>Spermatophyta</taxon>
        <taxon>Magnoliopsida</taxon>
        <taxon>eudicotyledons</taxon>
        <taxon>Gunneridae</taxon>
        <taxon>Pentapetalae</taxon>
        <taxon>asterids</taxon>
        <taxon>campanulids</taxon>
        <taxon>Asterales</taxon>
        <taxon>Asteraceae</taxon>
        <taxon>Asteroideae</taxon>
        <taxon>Anthemideae</taxon>
        <taxon>Anthemidinae</taxon>
        <taxon>Tanacetum</taxon>
    </lineage>
</organism>
<evidence type="ECO:0000256" key="1">
    <source>
        <dbReference type="SAM" id="MobiDB-lite"/>
    </source>
</evidence>
<proteinExistence type="predicted"/>
<protein>
    <submittedName>
        <fullName evidence="2">Uncharacterized protein</fullName>
    </submittedName>
</protein>
<feature type="region of interest" description="Disordered" evidence="1">
    <location>
        <begin position="1"/>
        <end position="54"/>
    </location>
</feature>